<gene>
    <name evidence="2" type="ORF">MGAL_10B013321</name>
</gene>
<feature type="compositionally biased region" description="Basic and acidic residues" evidence="1">
    <location>
        <begin position="127"/>
        <end position="136"/>
    </location>
</feature>
<accession>A0A8B6HJN1</accession>
<reference evidence="2" key="1">
    <citation type="submission" date="2018-11" db="EMBL/GenBank/DDBJ databases">
        <authorList>
            <person name="Alioto T."/>
            <person name="Alioto T."/>
        </authorList>
    </citation>
    <scope>NUCLEOTIDE SEQUENCE</scope>
</reference>
<feature type="compositionally biased region" description="Basic and acidic residues" evidence="1">
    <location>
        <begin position="149"/>
        <end position="169"/>
    </location>
</feature>
<organism evidence="2 3">
    <name type="scientific">Mytilus galloprovincialis</name>
    <name type="common">Mediterranean mussel</name>
    <dbReference type="NCBI Taxonomy" id="29158"/>
    <lineage>
        <taxon>Eukaryota</taxon>
        <taxon>Metazoa</taxon>
        <taxon>Spiralia</taxon>
        <taxon>Lophotrochozoa</taxon>
        <taxon>Mollusca</taxon>
        <taxon>Bivalvia</taxon>
        <taxon>Autobranchia</taxon>
        <taxon>Pteriomorphia</taxon>
        <taxon>Mytilida</taxon>
        <taxon>Mytiloidea</taxon>
        <taxon>Mytilidae</taxon>
        <taxon>Mytilinae</taxon>
        <taxon>Mytilus</taxon>
    </lineage>
</organism>
<feature type="compositionally biased region" description="Basic and acidic residues" evidence="1">
    <location>
        <begin position="270"/>
        <end position="281"/>
    </location>
</feature>
<evidence type="ECO:0000313" key="3">
    <source>
        <dbReference type="Proteomes" id="UP000596742"/>
    </source>
</evidence>
<name>A0A8B6HJN1_MYTGA</name>
<dbReference type="InterPro" id="IPR021109">
    <property type="entry name" value="Peptidase_aspartic_dom_sf"/>
</dbReference>
<dbReference type="SUPFAM" id="SSF50630">
    <property type="entry name" value="Acid proteases"/>
    <property type="match status" value="1"/>
</dbReference>
<evidence type="ECO:0000256" key="1">
    <source>
        <dbReference type="SAM" id="MobiDB-lite"/>
    </source>
</evidence>
<protein>
    <submittedName>
        <fullName evidence="2">Uncharacterized protein</fullName>
    </submittedName>
</protein>
<feature type="region of interest" description="Disordered" evidence="1">
    <location>
        <begin position="121"/>
        <end position="209"/>
    </location>
</feature>
<dbReference type="Gene3D" id="2.40.70.10">
    <property type="entry name" value="Acid Proteases"/>
    <property type="match status" value="1"/>
</dbReference>
<keyword evidence="3" id="KW-1185">Reference proteome</keyword>
<dbReference type="AlphaFoldDB" id="A0A8B6HJN1"/>
<feature type="compositionally biased region" description="Acidic residues" evidence="1">
    <location>
        <begin position="182"/>
        <end position="192"/>
    </location>
</feature>
<dbReference type="EMBL" id="UYJE01010100">
    <property type="protein sequence ID" value="VDI79722.1"/>
    <property type="molecule type" value="Genomic_DNA"/>
</dbReference>
<feature type="compositionally biased region" description="Acidic residues" evidence="1">
    <location>
        <begin position="200"/>
        <end position="209"/>
    </location>
</feature>
<proteinExistence type="predicted"/>
<comment type="caution">
    <text evidence="2">The sequence shown here is derived from an EMBL/GenBank/DDBJ whole genome shotgun (WGS) entry which is preliminary data.</text>
</comment>
<feature type="region of interest" description="Disordered" evidence="1">
    <location>
        <begin position="261"/>
        <end position="281"/>
    </location>
</feature>
<dbReference type="OrthoDB" id="3061185at2759"/>
<evidence type="ECO:0000313" key="2">
    <source>
        <dbReference type="EMBL" id="VDI79722.1"/>
    </source>
</evidence>
<dbReference type="Proteomes" id="UP000596742">
    <property type="component" value="Unassembled WGS sequence"/>
</dbReference>
<sequence length="281" mass="30683">MMGKPTGRLSMPNSPDYARSVVGLQGSARINCAGPSMGNPVSFMPCSWKEGMTCLMRDLVSPVSNNASPCKIIPKEHSPKDVQDLKDQFHAFKGEGGYHQSNRNDTGGQLAISEEVNFPHVQESQEEQSHLREPGVIKELSPVPPDPTSTKDIDSTRAEKPIEGPEREPISLTPLDMSESGSQDEESGEEGEQTLCDSSISDEEGDLVTEGEREMITISQLTGGTMYRVPVVVQGQRVNAAVDTAAQVTLISEEMYKSLKEPPPILKESGGNEHVEERRYK</sequence>